<protein>
    <submittedName>
        <fullName evidence="1">Uncharacterized protein</fullName>
    </submittedName>
</protein>
<gene>
    <name evidence="1" type="ORF">AVDCRST_MAG14-2356</name>
</gene>
<organism evidence="1">
    <name type="scientific">uncultured Rubrobacteraceae bacterium</name>
    <dbReference type="NCBI Taxonomy" id="349277"/>
    <lineage>
        <taxon>Bacteria</taxon>
        <taxon>Bacillati</taxon>
        <taxon>Actinomycetota</taxon>
        <taxon>Rubrobacteria</taxon>
        <taxon>Rubrobacterales</taxon>
        <taxon>Rubrobacteraceae</taxon>
        <taxon>environmental samples</taxon>
    </lineage>
</organism>
<dbReference type="AlphaFoldDB" id="A0A6J4RAZ2"/>
<accession>A0A6J4RAZ2</accession>
<proteinExistence type="predicted"/>
<sequence>MACVENGRLVERELSRHGPREPAILPTLLTAVLLLLVRSPEVPLAATVVVGPVLFAVALVSTMPGAPSWSIKLADGFAPTARHLVPPQAPGSLAHLSGYRPRSVTSTLPVYAHG</sequence>
<reference evidence="1" key="1">
    <citation type="submission" date="2020-02" db="EMBL/GenBank/DDBJ databases">
        <authorList>
            <person name="Meier V. D."/>
        </authorList>
    </citation>
    <scope>NUCLEOTIDE SEQUENCE</scope>
    <source>
        <strain evidence="1">AVDCRST_MAG14</strain>
    </source>
</reference>
<evidence type="ECO:0000313" key="1">
    <source>
        <dbReference type="EMBL" id="CAA9460503.1"/>
    </source>
</evidence>
<name>A0A6J4RAZ2_9ACTN</name>
<dbReference type="EMBL" id="CADCVG010000096">
    <property type="protein sequence ID" value="CAA9460503.1"/>
    <property type="molecule type" value="Genomic_DNA"/>
</dbReference>